<accession>A0A6G4W7A5</accession>
<organism evidence="2 3">
    <name type="scientific">Allomesorhizobium camelthorni</name>
    <dbReference type="NCBI Taxonomy" id="475069"/>
    <lineage>
        <taxon>Bacteria</taxon>
        <taxon>Pseudomonadati</taxon>
        <taxon>Pseudomonadota</taxon>
        <taxon>Alphaproteobacteria</taxon>
        <taxon>Hyphomicrobiales</taxon>
        <taxon>Phyllobacteriaceae</taxon>
        <taxon>Allomesorhizobium</taxon>
    </lineage>
</organism>
<comment type="caution">
    <text evidence="2">The sequence shown here is derived from an EMBL/GenBank/DDBJ whole genome shotgun (WGS) entry which is preliminary data.</text>
</comment>
<protein>
    <submittedName>
        <fullName evidence="2">Uncharacterized protein</fullName>
    </submittedName>
</protein>
<dbReference type="RefSeq" id="WP_165022885.1">
    <property type="nucleotide sequence ID" value="NZ_JAAKZF010000002.1"/>
</dbReference>
<dbReference type="EMBL" id="JAAKZF010000002">
    <property type="protein sequence ID" value="NGO50047.1"/>
    <property type="molecule type" value="Genomic_DNA"/>
</dbReference>
<name>A0A6G4W7A5_9HYPH</name>
<dbReference type="Proteomes" id="UP001642900">
    <property type="component" value="Unassembled WGS sequence"/>
</dbReference>
<sequence>MAIKFTVKDEPKAAAPVKAARKTEPEIDGNPASGTHEAPPAAEVGTDLFNAEPAAPRKRRKK</sequence>
<dbReference type="AlphaFoldDB" id="A0A6G4W7A5"/>
<feature type="compositionally biased region" description="Basic and acidic residues" evidence="1">
    <location>
        <begin position="1"/>
        <end position="12"/>
    </location>
</feature>
<evidence type="ECO:0000313" key="2">
    <source>
        <dbReference type="EMBL" id="NGO50047.1"/>
    </source>
</evidence>
<reference evidence="2 3" key="1">
    <citation type="submission" date="2020-02" db="EMBL/GenBank/DDBJ databases">
        <title>Genome sequence of strain CCNWXJ40-4.</title>
        <authorList>
            <person name="Gao J."/>
            <person name="Sun J."/>
        </authorList>
    </citation>
    <scope>NUCLEOTIDE SEQUENCE [LARGE SCALE GENOMIC DNA]</scope>
    <source>
        <strain evidence="2 3">CCNWXJ 40-4</strain>
    </source>
</reference>
<keyword evidence="3" id="KW-1185">Reference proteome</keyword>
<evidence type="ECO:0000256" key="1">
    <source>
        <dbReference type="SAM" id="MobiDB-lite"/>
    </source>
</evidence>
<proteinExistence type="predicted"/>
<evidence type="ECO:0000313" key="3">
    <source>
        <dbReference type="Proteomes" id="UP001642900"/>
    </source>
</evidence>
<feature type="region of interest" description="Disordered" evidence="1">
    <location>
        <begin position="1"/>
        <end position="62"/>
    </location>
</feature>
<gene>
    <name evidence="2" type="ORF">G6N73_02455</name>
</gene>